<dbReference type="Gene3D" id="2.60.120.1440">
    <property type="match status" value="1"/>
</dbReference>
<feature type="region of interest" description="Disordered" evidence="1">
    <location>
        <begin position="210"/>
        <end position="229"/>
    </location>
</feature>
<dbReference type="Gene3D" id="3.55.50.30">
    <property type="match status" value="1"/>
</dbReference>
<evidence type="ECO:0000313" key="6">
    <source>
        <dbReference type="Proteomes" id="UP000535937"/>
    </source>
</evidence>
<dbReference type="PANTHER" id="PTHR30273:SF2">
    <property type="entry name" value="PROTEIN FECR"/>
    <property type="match status" value="1"/>
</dbReference>
<organism evidence="5 6">
    <name type="scientific">Microbulbifer rhizosphaerae</name>
    <dbReference type="NCBI Taxonomy" id="1562603"/>
    <lineage>
        <taxon>Bacteria</taxon>
        <taxon>Pseudomonadati</taxon>
        <taxon>Pseudomonadota</taxon>
        <taxon>Gammaproteobacteria</taxon>
        <taxon>Cellvibrionales</taxon>
        <taxon>Microbulbiferaceae</taxon>
        <taxon>Microbulbifer</taxon>
    </lineage>
</organism>
<evidence type="ECO:0000313" key="5">
    <source>
        <dbReference type="EMBL" id="MBB3061065.1"/>
    </source>
</evidence>
<keyword evidence="5" id="KW-0472">Membrane</keyword>
<name>A0A7W4WB63_9GAMM</name>
<gene>
    <name evidence="5" type="ORF">FHS09_001895</name>
</gene>
<dbReference type="Pfam" id="PF04773">
    <property type="entry name" value="FecR"/>
    <property type="match status" value="1"/>
</dbReference>
<comment type="caution">
    <text evidence="5">The sequence shown here is derived from an EMBL/GenBank/DDBJ whole genome shotgun (WGS) entry which is preliminary data.</text>
</comment>
<dbReference type="InterPro" id="IPR032623">
    <property type="entry name" value="FecR_N"/>
</dbReference>
<dbReference type="Pfam" id="PF16220">
    <property type="entry name" value="DUF4880"/>
    <property type="match status" value="1"/>
</dbReference>
<dbReference type="AlphaFoldDB" id="A0A7W4WB63"/>
<dbReference type="RefSeq" id="WP_183459116.1">
    <property type="nucleotide sequence ID" value="NZ_JACHWZ010000007.1"/>
</dbReference>
<evidence type="ECO:0000259" key="2">
    <source>
        <dbReference type="Pfam" id="PF04773"/>
    </source>
</evidence>
<dbReference type="Pfam" id="PF16344">
    <property type="entry name" value="FecR_C"/>
    <property type="match status" value="1"/>
</dbReference>
<dbReference type="EMBL" id="JACHWZ010000007">
    <property type="protein sequence ID" value="MBB3061065.1"/>
    <property type="molecule type" value="Genomic_DNA"/>
</dbReference>
<feature type="domain" description="FecR protein" evidence="2">
    <location>
        <begin position="116"/>
        <end position="209"/>
    </location>
</feature>
<dbReference type="Proteomes" id="UP000535937">
    <property type="component" value="Unassembled WGS sequence"/>
</dbReference>
<evidence type="ECO:0000256" key="1">
    <source>
        <dbReference type="SAM" id="MobiDB-lite"/>
    </source>
</evidence>
<proteinExistence type="predicted"/>
<reference evidence="5 6" key="1">
    <citation type="submission" date="2020-08" db="EMBL/GenBank/DDBJ databases">
        <title>Genomic Encyclopedia of Type Strains, Phase III (KMG-III): the genomes of soil and plant-associated and newly described type strains.</title>
        <authorList>
            <person name="Whitman W."/>
        </authorList>
    </citation>
    <scope>NUCLEOTIDE SEQUENCE [LARGE SCALE GENOMIC DNA]</scope>
    <source>
        <strain evidence="5 6">CECT 8799</strain>
    </source>
</reference>
<feature type="domain" description="Protein FecR C-terminal" evidence="4">
    <location>
        <begin position="272"/>
        <end position="339"/>
    </location>
</feature>
<dbReference type="InterPro" id="IPR012373">
    <property type="entry name" value="Ferrdict_sens_TM"/>
</dbReference>
<evidence type="ECO:0000259" key="4">
    <source>
        <dbReference type="Pfam" id="PF16344"/>
    </source>
</evidence>
<dbReference type="PIRSF" id="PIRSF018266">
    <property type="entry name" value="FecR"/>
    <property type="match status" value="1"/>
</dbReference>
<protein>
    <submittedName>
        <fullName evidence="5">Transmembrane sensor</fullName>
    </submittedName>
</protein>
<dbReference type="InterPro" id="IPR006860">
    <property type="entry name" value="FecR"/>
</dbReference>
<dbReference type="PANTHER" id="PTHR30273">
    <property type="entry name" value="PERIPLASMIC SIGNAL SENSOR AND SIGMA FACTOR ACTIVATOR FECR-RELATED"/>
    <property type="match status" value="1"/>
</dbReference>
<keyword evidence="5" id="KW-0812">Transmembrane</keyword>
<dbReference type="GO" id="GO:0016989">
    <property type="term" value="F:sigma factor antagonist activity"/>
    <property type="evidence" value="ECO:0007669"/>
    <property type="project" value="TreeGrafter"/>
</dbReference>
<sequence>MSNVYQLPDRERCLDEASEWLARLDRGLDESETRDFQRWLAASRENSDTFMQIAELWDKMDALSRLADLFPPPAEKKPSFGRWLAAAASVLLVLGAALWQAGMLTGSPPASTVNKVYETAIGEHSTVNLPDGSVLVLNTDSLVRVHYTLTSRLIELDRGEINVRVARDRERPLSVLAAGRVVQAVGTAFNVQLRRDRSVELIVTEGRVRVADGQNGGPGGARNEPQPLPATATAVSGGERLLMSGERPQPEQVERIEPAEMDARLSWRSGNLVFRGEPLEQAVAEISRYTSVKFRIEDEQLKGLRVAGLFRTGDIKGLLRTLNDNFDIANERIDEQTVILRARREEQGETR</sequence>
<accession>A0A7W4WB63</accession>
<evidence type="ECO:0000259" key="3">
    <source>
        <dbReference type="Pfam" id="PF16220"/>
    </source>
</evidence>
<feature type="domain" description="FecR N-terminal" evidence="3">
    <location>
        <begin position="15"/>
        <end position="55"/>
    </location>
</feature>
<dbReference type="InterPro" id="IPR032508">
    <property type="entry name" value="FecR_C"/>
</dbReference>
<keyword evidence="6" id="KW-1185">Reference proteome</keyword>